<dbReference type="SFLD" id="SFLDG01129">
    <property type="entry name" value="C1.5:_HAD__Beta-PGM__Phosphata"/>
    <property type="match status" value="1"/>
</dbReference>
<dbReference type="InterPro" id="IPR036412">
    <property type="entry name" value="HAD-like_sf"/>
</dbReference>
<dbReference type="RefSeq" id="WP_044906298.1">
    <property type="nucleotide sequence ID" value="NZ_JQIF01000067.1"/>
</dbReference>
<comment type="caution">
    <text evidence="1">The sequence shown here is derived from an EMBL/GenBank/DDBJ whole genome shotgun (WGS) entry which is preliminary data.</text>
</comment>
<dbReference type="EMBL" id="JQIF01000067">
    <property type="protein sequence ID" value="KGJ52401.1"/>
    <property type="molecule type" value="Genomic_DNA"/>
</dbReference>
<dbReference type="InterPro" id="IPR006439">
    <property type="entry name" value="HAD-SF_hydro_IA"/>
</dbReference>
<organism evidence="1 2">
    <name type="scientific">Clostridium innocuum</name>
    <dbReference type="NCBI Taxonomy" id="1522"/>
    <lineage>
        <taxon>Bacteria</taxon>
        <taxon>Bacillati</taxon>
        <taxon>Bacillota</taxon>
        <taxon>Clostridia</taxon>
        <taxon>Eubacteriales</taxon>
        <taxon>Clostridiaceae</taxon>
        <taxon>Clostridium</taxon>
    </lineage>
</organism>
<name>A0A099I4B1_CLOIN</name>
<dbReference type="GO" id="GO:0006281">
    <property type="term" value="P:DNA repair"/>
    <property type="evidence" value="ECO:0007669"/>
    <property type="project" value="TreeGrafter"/>
</dbReference>
<dbReference type="Gene3D" id="3.40.50.1000">
    <property type="entry name" value="HAD superfamily/HAD-like"/>
    <property type="match status" value="1"/>
</dbReference>
<dbReference type="NCBIfam" id="TIGR01549">
    <property type="entry name" value="HAD-SF-IA-v1"/>
    <property type="match status" value="1"/>
</dbReference>
<dbReference type="SUPFAM" id="SSF56784">
    <property type="entry name" value="HAD-like"/>
    <property type="match status" value="1"/>
</dbReference>
<dbReference type="Proteomes" id="UP000030008">
    <property type="component" value="Unassembled WGS sequence"/>
</dbReference>
<accession>A0A099I4B1</accession>
<dbReference type="InterPro" id="IPR050155">
    <property type="entry name" value="HAD-like_hydrolase_sf"/>
</dbReference>
<dbReference type="SFLD" id="SFLDS00003">
    <property type="entry name" value="Haloacid_Dehalogenase"/>
    <property type="match status" value="1"/>
</dbReference>
<dbReference type="Pfam" id="PF13419">
    <property type="entry name" value="HAD_2"/>
    <property type="match status" value="1"/>
</dbReference>
<evidence type="ECO:0000313" key="1">
    <source>
        <dbReference type="EMBL" id="KGJ52401.1"/>
    </source>
</evidence>
<dbReference type="AlphaFoldDB" id="A0A099I4B1"/>
<reference evidence="1 2" key="1">
    <citation type="submission" date="2014-08" db="EMBL/GenBank/DDBJ databases">
        <title>Clostridium innocuum, an unnegligible vancomycin-resistant pathogen causing extra-intestinal infections.</title>
        <authorList>
            <person name="Feng Y."/>
            <person name="Chiu C.-H."/>
        </authorList>
    </citation>
    <scope>NUCLEOTIDE SEQUENCE [LARGE SCALE GENOMIC DNA]</scope>
    <source>
        <strain evidence="1 2">AN88</strain>
    </source>
</reference>
<dbReference type="InterPro" id="IPR041492">
    <property type="entry name" value="HAD_2"/>
</dbReference>
<dbReference type="PANTHER" id="PTHR43434">
    <property type="entry name" value="PHOSPHOGLYCOLATE PHOSPHATASE"/>
    <property type="match status" value="1"/>
</dbReference>
<sequence length="211" mass="24186">MKTDGIIFDVDGTLWDATQRIAEAYTVILEREKIEDKVITADMLASVMGLLNEDIAARLFPELSYEKRMRLIETCCEFECEYLRKHGGRLYPHVEDTLEKLSARYPLYIVSNCQDGYIEAMFAVHDLQKYFRDYECSGRTGKAKFENLKSIVERNHLQQPVYIGDTKTDQVSCCKAGIPFIYASFGFGEADDYTASVDTFSKLAQLFLTEQ</sequence>
<protein>
    <submittedName>
        <fullName evidence="1">HAD family hydrolase</fullName>
    </submittedName>
</protein>
<keyword evidence="1" id="KW-0378">Hydrolase</keyword>
<proteinExistence type="predicted"/>
<evidence type="ECO:0000313" key="2">
    <source>
        <dbReference type="Proteomes" id="UP000030008"/>
    </source>
</evidence>
<dbReference type="InterPro" id="IPR023198">
    <property type="entry name" value="PGP-like_dom2"/>
</dbReference>
<dbReference type="GO" id="GO:0008967">
    <property type="term" value="F:phosphoglycolate phosphatase activity"/>
    <property type="evidence" value="ECO:0007669"/>
    <property type="project" value="TreeGrafter"/>
</dbReference>
<dbReference type="PANTHER" id="PTHR43434:SF1">
    <property type="entry name" value="PHOSPHOGLYCOLATE PHOSPHATASE"/>
    <property type="match status" value="1"/>
</dbReference>
<gene>
    <name evidence="1" type="ORF">CIAN88_14815</name>
</gene>
<dbReference type="Gene3D" id="1.10.150.240">
    <property type="entry name" value="Putative phosphatase, domain 2"/>
    <property type="match status" value="1"/>
</dbReference>
<dbReference type="InterPro" id="IPR023214">
    <property type="entry name" value="HAD_sf"/>
</dbReference>